<proteinExistence type="predicted"/>
<protein>
    <recommendedName>
        <fullName evidence="4">Alginate export domain-containing protein</fullName>
    </recommendedName>
</protein>
<dbReference type="RefSeq" id="WP_103113771.1">
    <property type="nucleotide sequence ID" value="NZ_PPFX01000001.1"/>
</dbReference>
<evidence type="ECO:0008006" key="4">
    <source>
        <dbReference type="Google" id="ProtNLM"/>
    </source>
</evidence>
<dbReference type="EMBL" id="PPFX01000001">
    <property type="protein sequence ID" value="PNU21656.1"/>
    <property type="molecule type" value="Genomic_DNA"/>
</dbReference>
<feature type="signal peptide" evidence="1">
    <location>
        <begin position="1"/>
        <end position="21"/>
    </location>
</feature>
<organism evidence="2 3">
    <name type="scientific">Geothermobacter hydrogeniphilus</name>
    <dbReference type="NCBI Taxonomy" id="1969733"/>
    <lineage>
        <taxon>Bacteria</taxon>
        <taxon>Pseudomonadati</taxon>
        <taxon>Thermodesulfobacteriota</taxon>
        <taxon>Desulfuromonadia</taxon>
        <taxon>Desulfuromonadales</taxon>
        <taxon>Geothermobacteraceae</taxon>
        <taxon>Geothermobacter</taxon>
    </lineage>
</organism>
<evidence type="ECO:0000313" key="2">
    <source>
        <dbReference type="EMBL" id="PNU21656.1"/>
    </source>
</evidence>
<reference evidence="2 3" key="1">
    <citation type="journal article" date="2018" name="Genome Announc.">
        <title>Genome Sequence of Geothermobacter sp. HR-1 Iron Reducer from the Loihi Seamount.</title>
        <authorList>
            <person name="Smith H."/>
            <person name="Abuyen K."/>
            <person name="Tremblay J."/>
            <person name="Savalia P."/>
            <person name="Perez-Rodriguez I."/>
            <person name="Emerson D."/>
            <person name="Tully B."/>
            <person name="Amend J."/>
        </authorList>
    </citation>
    <scope>NUCLEOTIDE SEQUENCE [LARGE SCALE GENOMIC DNA]</scope>
    <source>
        <strain evidence="2 3">HR-1</strain>
    </source>
</reference>
<accession>A0A2K2HEE1</accession>
<dbReference type="OrthoDB" id="5416951at2"/>
<name>A0A2K2HEE1_9BACT</name>
<keyword evidence="1" id="KW-0732">Signal</keyword>
<dbReference type="AlphaFoldDB" id="A0A2K2HEE1"/>
<gene>
    <name evidence="2" type="ORF">C2E25_00035</name>
</gene>
<dbReference type="Proteomes" id="UP000236340">
    <property type="component" value="Unassembled WGS sequence"/>
</dbReference>
<comment type="caution">
    <text evidence="2">The sequence shown here is derived from an EMBL/GenBank/DDBJ whole genome shotgun (WGS) entry which is preliminary data.</text>
</comment>
<feature type="chain" id="PRO_5014461739" description="Alginate export domain-containing protein" evidence="1">
    <location>
        <begin position="22"/>
        <end position="463"/>
    </location>
</feature>
<evidence type="ECO:0000256" key="1">
    <source>
        <dbReference type="SAM" id="SignalP"/>
    </source>
</evidence>
<evidence type="ECO:0000313" key="3">
    <source>
        <dbReference type="Proteomes" id="UP000236340"/>
    </source>
</evidence>
<sequence length="463" mass="50847">MKKVLSLLVVLLMLAAGSAMAATFEFHGDLNNRFNLYTNHADLYSGFGNMQRLNGKRADGVAPIGKEKAEDTWGEIKYRLWTEAATNDGKIKGVYAIEIGGIRYGDKAKGGAFSGDGKNVETRWAYTDFQLPGVSQKARVRMGLQPFKINSFLWQETAMGVALNMDSLHLSWMRGKEAITSSGDSWGDNDLDALTARYDLKQDNVKAGFFASYLFEGAPTGTAALDPAIYEIKAFDTAELSVLAIGTDGSFTTPTGAGDFFVNWDAIYENGSIDNYQTTNGVQDVDLSAYLLHADVGLNLGKTRLTYTGWYASGDDNSADQDLDGFISVDVDRFDSVVLFEGGYTDDNAPTEMPYLLDKGFIMNKVAVDHKATDKLTVGGAVLYMLTAEDITYTDQNGLNRASDTIGVEVDAYVKYKLYPNCEVALNAGYLAADDAMDYWEEDQNGKADEDIFRTTARVRYKF</sequence>